<organism evidence="2 3">
    <name type="scientific">Desulfoluna spongiiphila</name>
    <dbReference type="NCBI Taxonomy" id="419481"/>
    <lineage>
        <taxon>Bacteria</taxon>
        <taxon>Pseudomonadati</taxon>
        <taxon>Thermodesulfobacteriota</taxon>
        <taxon>Desulfobacteria</taxon>
        <taxon>Desulfobacterales</taxon>
        <taxon>Desulfolunaceae</taxon>
        <taxon>Desulfoluna</taxon>
    </lineage>
</organism>
<name>A0A1G5EKH6_9BACT</name>
<dbReference type="EMBL" id="FMUX01000006">
    <property type="protein sequence ID" value="SCY27452.1"/>
    <property type="molecule type" value="Genomic_DNA"/>
</dbReference>
<dbReference type="RefSeq" id="WP_092210512.1">
    <property type="nucleotide sequence ID" value="NZ_FMUX01000006.1"/>
</dbReference>
<feature type="region of interest" description="Disordered" evidence="1">
    <location>
        <begin position="176"/>
        <end position="251"/>
    </location>
</feature>
<dbReference type="InterPro" id="IPR042080">
    <property type="entry name" value="RNA_2'-PTrans_N"/>
</dbReference>
<dbReference type="Proteomes" id="UP000198870">
    <property type="component" value="Unassembled WGS sequence"/>
</dbReference>
<proteinExistence type="predicted"/>
<dbReference type="OrthoDB" id="4537997at2"/>
<dbReference type="GO" id="GO:0016740">
    <property type="term" value="F:transferase activity"/>
    <property type="evidence" value="ECO:0007669"/>
    <property type="project" value="UniProtKB-KW"/>
</dbReference>
<evidence type="ECO:0000313" key="3">
    <source>
        <dbReference type="Proteomes" id="UP000198870"/>
    </source>
</evidence>
<reference evidence="2 3" key="1">
    <citation type="submission" date="2016-10" db="EMBL/GenBank/DDBJ databases">
        <authorList>
            <person name="de Groot N.N."/>
        </authorList>
    </citation>
    <scope>NUCLEOTIDE SEQUENCE [LARGE SCALE GENOMIC DNA]</scope>
    <source>
        <strain evidence="2 3">AA1</strain>
    </source>
</reference>
<dbReference type="InterPro" id="IPR002745">
    <property type="entry name" value="Ptrans_KptA/Tpt1"/>
</dbReference>
<gene>
    <name evidence="2" type="ORF">SAMN05216233_10672</name>
</gene>
<dbReference type="InterPro" id="IPR042081">
    <property type="entry name" value="RNA_2'-PTrans_C"/>
</dbReference>
<dbReference type="Gene3D" id="3.20.170.30">
    <property type="match status" value="1"/>
</dbReference>
<keyword evidence="3" id="KW-1185">Reference proteome</keyword>
<protein>
    <submittedName>
        <fullName evidence="2">Putative RNA 2'-phosphotransferase</fullName>
    </submittedName>
</protein>
<evidence type="ECO:0000256" key="1">
    <source>
        <dbReference type="SAM" id="MobiDB-lite"/>
    </source>
</evidence>
<dbReference type="STRING" id="419481.SAMN05216233_10672"/>
<dbReference type="AlphaFoldDB" id="A0A1G5EKH6"/>
<dbReference type="Pfam" id="PF01885">
    <property type="entry name" value="PTS_2-RNA"/>
    <property type="match status" value="1"/>
</dbReference>
<accession>A0A1G5EKH6</accession>
<evidence type="ECO:0000313" key="2">
    <source>
        <dbReference type="EMBL" id="SCY27452.1"/>
    </source>
</evidence>
<sequence>MSQIKAAKAFAKMLTYTLGVDPYEFGLVPDEEGYVKIKEFLKAVTEEEGWRHIREGHIKEVCLTVTPCPVEVSEKKIRAVDRSRLALPRYEAEIPGELYAAIRSRAWPRVHARGIAPTDESLIRLATDKAFAKRLGKRIDPSPVILTVHVPMAEDDGIVFQKAANHLYLAHELPAKALSGPGLPKPDEPKKQAAKKKPKPQAQPAPGSVLLDTDDLPANPHKRKNGKKDKESWKENKKRFRREKGRLGDEG</sequence>
<dbReference type="Gene3D" id="1.10.10.970">
    <property type="entry name" value="RNA 2'-phosphotransferase, Tpt1/KptA family, N-terminal domain"/>
    <property type="match status" value="1"/>
</dbReference>
<dbReference type="SUPFAM" id="SSF56399">
    <property type="entry name" value="ADP-ribosylation"/>
    <property type="match status" value="1"/>
</dbReference>
<keyword evidence="2" id="KW-0808">Transferase</keyword>